<feature type="compositionally biased region" description="Basic and acidic residues" evidence="3">
    <location>
        <begin position="1572"/>
        <end position="1583"/>
    </location>
</feature>
<dbReference type="InterPro" id="IPR027417">
    <property type="entry name" value="P-loop_NTPase"/>
</dbReference>
<accession>A0A1X1EKI6</accession>
<evidence type="ECO:0000259" key="4">
    <source>
        <dbReference type="Pfam" id="PF07057"/>
    </source>
</evidence>
<evidence type="ECO:0000256" key="3">
    <source>
        <dbReference type="SAM" id="MobiDB-lite"/>
    </source>
</evidence>
<dbReference type="PANTHER" id="PTHR43788">
    <property type="entry name" value="DNA2/NAM7 HELICASE FAMILY MEMBER"/>
    <property type="match status" value="1"/>
</dbReference>
<dbReference type="Pfam" id="PF13604">
    <property type="entry name" value="AAA_30"/>
    <property type="match status" value="1"/>
</dbReference>
<dbReference type="STRING" id="55209.HA50_22795"/>
<evidence type="ECO:0000256" key="1">
    <source>
        <dbReference type="ARBA" id="ARBA00022741"/>
    </source>
</evidence>
<dbReference type="PANTHER" id="PTHR43788:SF6">
    <property type="entry name" value="DNA HELICASE B"/>
    <property type="match status" value="1"/>
</dbReference>
<dbReference type="EMBL" id="MLJI01000002">
    <property type="protein sequence ID" value="ORM89460.1"/>
    <property type="molecule type" value="Genomic_DNA"/>
</dbReference>
<dbReference type="CDD" id="cd17933">
    <property type="entry name" value="DEXSc_RecD-like"/>
    <property type="match status" value="1"/>
</dbReference>
<reference evidence="7 8" key="1">
    <citation type="journal article" date="2017" name="Antonie Van Leeuwenhoek">
        <title>Phylogenomic resolution of the bacterial genus Pantoea and its relationship with Erwinia and Tatumella.</title>
        <authorList>
            <person name="Palmer M."/>
            <person name="Steenkamp E.T."/>
            <person name="Coetzee M.P."/>
            <person name="Chan W.Y."/>
            <person name="van Zyl E."/>
            <person name="De Maayer P."/>
            <person name="Coutinho T.A."/>
            <person name="Blom J."/>
            <person name="Smits T.H."/>
            <person name="Duffy B."/>
            <person name="Venter S.N."/>
        </authorList>
    </citation>
    <scope>NUCLEOTIDE SEQUENCE [LARGE SCALE GENOMIC DNA]</scope>
    <source>
        <strain evidence="7 8">LMG 2657</strain>
    </source>
</reference>
<dbReference type="GO" id="GO:0003678">
    <property type="term" value="F:DNA helicase activity"/>
    <property type="evidence" value="ECO:0007669"/>
    <property type="project" value="InterPro"/>
</dbReference>
<keyword evidence="8" id="KW-1185">Reference proteome</keyword>
<keyword evidence="2" id="KW-0067">ATP-binding</keyword>
<protein>
    <recommendedName>
        <fullName evidence="9">Conjugative transfer relaxase/helicase TraI</fullName>
    </recommendedName>
</protein>
<feature type="compositionally biased region" description="Basic and acidic residues" evidence="3">
    <location>
        <begin position="1679"/>
        <end position="1693"/>
    </location>
</feature>
<evidence type="ECO:0000259" key="6">
    <source>
        <dbReference type="Pfam" id="PF18340"/>
    </source>
</evidence>
<dbReference type="Pfam" id="PF08751">
    <property type="entry name" value="TrwC"/>
    <property type="match status" value="1"/>
</dbReference>
<gene>
    <name evidence="7" type="ORF">HA50_22795</name>
</gene>
<dbReference type="OrthoDB" id="1634048at2"/>
<evidence type="ECO:0000259" key="5">
    <source>
        <dbReference type="Pfam" id="PF08751"/>
    </source>
</evidence>
<feature type="domain" description="TraI 2B/2B-like" evidence="6">
    <location>
        <begin position="625"/>
        <end position="702"/>
    </location>
</feature>
<dbReference type="NCBIfam" id="NF041492">
    <property type="entry name" value="MobF"/>
    <property type="match status" value="1"/>
</dbReference>
<dbReference type="GO" id="GO:0003677">
    <property type="term" value="F:DNA binding"/>
    <property type="evidence" value="ECO:0007669"/>
    <property type="project" value="InterPro"/>
</dbReference>
<dbReference type="Pfam" id="PF07057">
    <property type="entry name" value="TraI_C"/>
    <property type="match status" value="1"/>
</dbReference>
<dbReference type="Gene3D" id="2.30.30.940">
    <property type="match status" value="1"/>
</dbReference>
<dbReference type="GO" id="GO:0005524">
    <property type="term" value="F:ATP binding"/>
    <property type="evidence" value="ECO:0007669"/>
    <property type="project" value="UniProtKB-KW"/>
</dbReference>
<dbReference type="Gene3D" id="3.40.50.300">
    <property type="entry name" value="P-loop containing nucleotide triphosphate hydrolases"/>
    <property type="match status" value="2"/>
</dbReference>
<feature type="domain" description="TrwC relaxase" evidence="5">
    <location>
        <begin position="10"/>
        <end position="283"/>
    </location>
</feature>
<feature type="compositionally biased region" description="Basic and acidic residues" evidence="3">
    <location>
        <begin position="1591"/>
        <end position="1646"/>
    </location>
</feature>
<organism evidence="7 8">
    <name type="scientific">Pantoea cypripedii</name>
    <name type="common">Pectobacterium cypripedii</name>
    <name type="synonym">Erwinia cypripedii</name>
    <dbReference type="NCBI Taxonomy" id="55209"/>
    <lineage>
        <taxon>Bacteria</taxon>
        <taxon>Pseudomonadati</taxon>
        <taxon>Pseudomonadota</taxon>
        <taxon>Gammaproteobacteria</taxon>
        <taxon>Enterobacterales</taxon>
        <taxon>Erwiniaceae</taxon>
        <taxon>Pantoea</taxon>
    </lineage>
</organism>
<feature type="domain" description="DNA helicase TraI type C-terminal" evidence="4">
    <location>
        <begin position="1439"/>
        <end position="1574"/>
    </location>
</feature>
<evidence type="ECO:0008006" key="9">
    <source>
        <dbReference type="Google" id="ProtNLM"/>
    </source>
</evidence>
<dbReference type="RefSeq" id="WP_084879172.1">
    <property type="nucleotide sequence ID" value="NZ_JAGGMY010000002.1"/>
</dbReference>
<comment type="caution">
    <text evidence="7">The sequence shown here is derived from an EMBL/GenBank/DDBJ whole genome shotgun (WGS) entry which is preliminary data.</text>
</comment>
<dbReference type="Proteomes" id="UP000193749">
    <property type="component" value="Unassembled WGS sequence"/>
</dbReference>
<evidence type="ECO:0000256" key="2">
    <source>
        <dbReference type="ARBA" id="ARBA00022840"/>
    </source>
</evidence>
<feature type="region of interest" description="Disordered" evidence="3">
    <location>
        <begin position="1572"/>
        <end position="1693"/>
    </location>
</feature>
<dbReference type="SUPFAM" id="SSF55464">
    <property type="entry name" value="Origin of replication-binding domain, RBD-like"/>
    <property type="match status" value="1"/>
</dbReference>
<proteinExistence type="predicted"/>
<sequence>MLSVSGVKNASKAAAYYTAEDNYYFLGDQSTQWYGIGADHLGLKGPVDRDTFTAVMEGQLPDGTDMRRIENGVNKHRPGYDLTFSAPKSVSVLALVTGDRFLVEAHKRAVSRTLDEVEKLTTTRTMCDGITSMERTGNLIIARFTHDTSRNLEPHLHEHTVLANATRAEGGWKTLSTDITGKQGFTDVVWKHQVSIGMLYRGFLREDLTEAGYPITTTGPRGEWDITGVPVKPFSSRRQEILDLVGADASARQKSIAALDSREAKRFTNMEVVREHWQTQLAATGFDHQALMNTVMANREKERPDPGVISPGFEDAVRQAIDRLSCNSVRFTWDDVMTSVLSHVSIEPGVYGKARAAIDNAIGRGQMLAVDKHQTLFTSAAHVRDEARLAQLAGGLAEKSGGLLAPAGEKGAMAQVADANRAVSLIDVRGGTAFIDELSYSVMQMAERNQRSLVVVAADGAALKPQAAIFSSHPNVMLMTADEFQDFSLPEKSLVLVSESERFNTSGLHDVLKTAAQQGAVTVVTDTHARRATGFASEVLRAAGVVNFTASPKTENVSITLVTRESAEDRLSAAASYYAQERLQGRTAILQAGNARMRDQLTARTRATLAEEGVLGRVIGDVTARIPVWLDVSNRNDRRSYREGMVLEHIQRNGLIDSFTVTGISEKLNLLTLSDDKGQVHGLKIRDVDSGWRLFREKKLQIREGEQLRTTAFHSPKAPGSEKLTVLRVRQGNWLFKEKFVMENTKGETMHVNGNAPLYVDYDYVEPFGATRSTSGNVIAVLAAKEVTDPTVNLLRRSGDRVIAFTPLDESTINRRLAENRPSVTVTQSLKTVSGADCIKHALRSVEASRMSYPERAMRLAIEKATGTGVTFSGIEVIAEVTTSESHISLERAEQELLRLQTRGDIFPLAAEQGAGGSFITRENFDNEVTILRHITEGKRSVHPLSTSGLSQRESGQLTGGQLQAAQLILTSVDRITAIQGYAGTGKTTQFRTVAAALRQLENPPEIIGLAPTHRAVSELSGAGIPAQTIASFLSENSQWQAAGQSRDYGNTLFIIDESSMNGNAQLASLLTVITDGSGRAVLSGDRDQLKSLESGVPFALALDRSAADRAVMQEIIRQVPALRPVVEAMIAGNVREALRVTATTVPAVVPRQKGAFIPPASTVDGKLLTTAEEEEGTDLHAVIADDYCGRTAQARADTLIVAELNIDRMAINNAIHLRLKEDVVLGDSVTLPVLIRVNNTHADLGLQAFWQRQSGNVVRMGEHYYGIGTTDTDSGVIRMNGLDGKTDRWVRPAELRKEDVAVFQKQEREFSIGEKVRLTATDRERNLRASDMAVISGITDEGKLLLDTGGRILTLDPAGAHTDQHIDYGYAVTTYSSQGASIPYVIALVGAEGSRIMMAALDSTYVALSRAKNHIQVYADDMERWLSAVAHHSGERETVHDVLMRAEDIRAGREMHLWNKSLPVSETLLAAKTEQHLTVDARFLSGRTPELLWPVMNSYGKQRGNWHVPVSPATGLMDFSRAHYKGAADGERIVLQMGEPHAETLEAADIREATAMMVAHPGSQIVLVTDYSERSDEQKTEAAEEAGGEELARKEDEELEKAVKAAVRMEKDEHIPNSTAEKEHLLAESDRQDLPEDTLLDRDSAWADVMNHAPDMDKPEKPPFMNDEANISRHSRHEHTPELLPERSKTLE</sequence>
<name>A0A1X1EKI6_PANCY</name>
<dbReference type="InterPro" id="IPR014059">
    <property type="entry name" value="TraI/TrwC_relax"/>
</dbReference>
<dbReference type="CDD" id="cd18809">
    <property type="entry name" value="SF1_C_RecD"/>
    <property type="match status" value="1"/>
</dbReference>
<dbReference type="InterPro" id="IPR014862">
    <property type="entry name" value="TrwC"/>
</dbReference>
<dbReference type="SUPFAM" id="SSF52540">
    <property type="entry name" value="P-loop containing nucleoside triphosphate hydrolases"/>
    <property type="match status" value="2"/>
</dbReference>
<dbReference type="NCBIfam" id="TIGR02686">
    <property type="entry name" value="relax_trwC"/>
    <property type="match status" value="1"/>
</dbReference>
<dbReference type="InterPro" id="IPR050534">
    <property type="entry name" value="Coronavir_polyprotein_1ab"/>
</dbReference>
<dbReference type="InterPro" id="IPR009767">
    <property type="entry name" value="DNA_helicase_TraI_C"/>
</dbReference>
<evidence type="ECO:0000313" key="8">
    <source>
        <dbReference type="Proteomes" id="UP000193749"/>
    </source>
</evidence>
<evidence type="ECO:0000313" key="7">
    <source>
        <dbReference type="EMBL" id="ORM89460.1"/>
    </source>
</evidence>
<dbReference type="InterPro" id="IPR040668">
    <property type="entry name" value="TraI_2B"/>
</dbReference>
<keyword evidence="1" id="KW-0547">Nucleotide-binding</keyword>
<dbReference type="GO" id="GO:0016818">
    <property type="term" value="F:hydrolase activity, acting on acid anhydrides, in phosphorus-containing anhydrides"/>
    <property type="evidence" value="ECO:0007669"/>
    <property type="project" value="InterPro"/>
</dbReference>
<dbReference type="Pfam" id="PF18340">
    <property type="entry name" value="TraI_2B"/>
    <property type="match status" value="1"/>
</dbReference>